<dbReference type="Proteomes" id="UP000695000">
    <property type="component" value="Unplaced"/>
</dbReference>
<accession>A0ABM1NCF8</accession>
<keyword evidence="2" id="KW-1185">Reference proteome</keyword>
<reference evidence="3" key="1">
    <citation type="submission" date="2025-08" db="UniProtKB">
        <authorList>
            <consortium name="RefSeq"/>
        </authorList>
    </citation>
    <scope>IDENTIFICATION</scope>
    <source>
        <tissue evidence="3">Whole Larva</tissue>
    </source>
</reference>
<protein>
    <submittedName>
        <fullName evidence="3">Uncharacterized protein LOC108568096</fullName>
    </submittedName>
</protein>
<sequence>MMDKIQVLRLYKDLLRYGQQLQLTDKTYFYKRIKKEFKNNKSLSDPTKVSFNYQKGLSLLERQAVI</sequence>
<organism evidence="2 3">
    <name type="scientific">Nicrophorus vespilloides</name>
    <name type="common">Boreal carrion beetle</name>
    <dbReference type="NCBI Taxonomy" id="110193"/>
    <lineage>
        <taxon>Eukaryota</taxon>
        <taxon>Metazoa</taxon>
        <taxon>Ecdysozoa</taxon>
        <taxon>Arthropoda</taxon>
        <taxon>Hexapoda</taxon>
        <taxon>Insecta</taxon>
        <taxon>Pterygota</taxon>
        <taxon>Neoptera</taxon>
        <taxon>Endopterygota</taxon>
        <taxon>Coleoptera</taxon>
        <taxon>Polyphaga</taxon>
        <taxon>Staphyliniformia</taxon>
        <taxon>Silphidae</taxon>
        <taxon>Nicrophorinae</taxon>
        <taxon>Nicrophorus</taxon>
    </lineage>
</organism>
<dbReference type="InterPro" id="IPR008011">
    <property type="entry name" value="Complex1_LYR_dom"/>
</dbReference>
<evidence type="ECO:0000313" key="3">
    <source>
        <dbReference type="RefSeq" id="XP_017784508.1"/>
    </source>
</evidence>
<dbReference type="RefSeq" id="XP_017784508.1">
    <property type="nucleotide sequence ID" value="XM_017929019.1"/>
</dbReference>
<gene>
    <name evidence="3" type="primary">LOC108568096</name>
</gene>
<evidence type="ECO:0000259" key="1">
    <source>
        <dbReference type="Pfam" id="PF05347"/>
    </source>
</evidence>
<proteinExistence type="predicted"/>
<name>A0ABM1NCF8_NICVS</name>
<dbReference type="Pfam" id="PF05347">
    <property type="entry name" value="Complex1_LYR"/>
    <property type="match status" value="1"/>
</dbReference>
<feature type="domain" description="Complex 1 LYR protein" evidence="1">
    <location>
        <begin position="6"/>
        <end position="61"/>
    </location>
</feature>
<dbReference type="GeneID" id="108568096"/>
<evidence type="ECO:0000313" key="2">
    <source>
        <dbReference type="Proteomes" id="UP000695000"/>
    </source>
</evidence>